<proteinExistence type="inferred from homology"/>
<dbReference type="SUPFAM" id="SSF48371">
    <property type="entry name" value="ARM repeat"/>
    <property type="match status" value="1"/>
</dbReference>
<dbReference type="InterPro" id="IPR054573">
    <property type="entry name" value="PP2A/SF3B1-like_HEAT"/>
</dbReference>
<gene>
    <name evidence="5" type="ORF">AKO1_014665</name>
</gene>
<evidence type="ECO:0000313" key="6">
    <source>
        <dbReference type="Proteomes" id="UP001431209"/>
    </source>
</evidence>
<protein>
    <submittedName>
        <fullName evidence="5">Serine/threonine-protein phosphatase 2A regulatory subunit</fullName>
    </submittedName>
</protein>
<evidence type="ECO:0000256" key="3">
    <source>
        <dbReference type="PROSITE-ProRule" id="PRU00103"/>
    </source>
</evidence>
<dbReference type="InterPro" id="IPR000357">
    <property type="entry name" value="HEAT"/>
</dbReference>
<feature type="repeat" description="HEAT" evidence="3">
    <location>
        <begin position="562"/>
        <end position="589"/>
    </location>
</feature>
<feature type="repeat" description="HEAT" evidence="3">
    <location>
        <begin position="55"/>
        <end position="92"/>
    </location>
</feature>
<evidence type="ECO:0000256" key="1">
    <source>
        <dbReference type="ARBA" id="ARBA00022737"/>
    </source>
</evidence>
<dbReference type="InterPro" id="IPR021133">
    <property type="entry name" value="HEAT_type_2"/>
</dbReference>
<dbReference type="Proteomes" id="UP001431209">
    <property type="component" value="Unassembled WGS sequence"/>
</dbReference>
<feature type="repeat" description="HEAT" evidence="3">
    <location>
        <begin position="289"/>
        <end position="327"/>
    </location>
</feature>
<feature type="repeat" description="HEAT" evidence="3">
    <location>
        <begin position="523"/>
        <end position="561"/>
    </location>
</feature>
<name>A0AAW2Z1Z4_9EUKA</name>
<comment type="similarity">
    <text evidence="2">Belongs to the phosphatase 2A regulatory subunit A family.</text>
</comment>
<evidence type="ECO:0000313" key="5">
    <source>
        <dbReference type="EMBL" id="KAL0483370.1"/>
    </source>
</evidence>
<dbReference type="PANTHER" id="PTHR10648:SF4">
    <property type="entry name" value="PROTEIN PHOSPHATASE 2 (FORMERLY 2A), REGULATORY SUBUNIT A, BETA ISOFORM-RELATED"/>
    <property type="match status" value="1"/>
</dbReference>
<dbReference type="FunFam" id="1.25.10.10:FF:000062">
    <property type="entry name" value="Serine/threonine-protein phosphatase 2A regulatory subunit A alpha isoform"/>
    <property type="match status" value="1"/>
</dbReference>
<dbReference type="Pfam" id="PF22646">
    <property type="entry name" value="PPP2R1A-like_HEAT"/>
    <property type="match status" value="1"/>
</dbReference>
<accession>A0AAW2Z1Z4</accession>
<organism evidence="5 6">
    <name type="scientific">Acrasis kona</name>
    <dbReference type="NCBI Taxonomy" id="1008807"/>
    <lineage>
        <taxon>Eukaryota</taxon>
        <taxon>Discoba</taxon>
        <taxon>Heterolobosea</taxon>
        <taxon>Tetramitia</taxon>
        <taxon>Eutetramitia</taxon>
        <taxon>Acrasidae</taxon>
        <taxon>Acrasis</taxon>
    </lineage>
</organism>
<dbReference type="PROSITE" id="PS50077">
    <property type="entry name" value="HEAT_REPEAT"/>
    <property type="match status" value="11"/>
</dbReference>
<dbReference type="EMBL" id="JAOPGA020000950">
    <property type="protein sequence ID" value="KAL0483370.1"/>
    <property type="molecule type" value="Genomic_DNA"/>
</dbReference>
<dbReference type="GO" id="GO:0000159">
    <property type="term" value="C:protein phosphatase type 2A complex"/>
    <property type="evidence" value="ECO:0007669"/>
    <property type="project" value="UniProtKB-ARBA"/>
</dbReference>
<dbReference type="GO" id="GO:0005634">
    <property type="term" value="C:nucleus"/>
    <property type="evidence" value="ECO:0007669"/>
    <property type="project" value="TreeGrafter"/>
</dbReference>
<feature type="repeat" description="HEAT" evidence="3">
    <location>
        <begin position="16"/>
        <end position="54"/>
    </location>
</feature>
<dbReference type="InterPro" id="IPR011989">
    <property type="entry name" value="ARM-like"/>
</dbReference>
<dbReference type="GO" id="GO:0005829">
    <property type="term" value="C:cytosol"/>
    <property type="evidence" value="ECO:0007669"/>
    <property type="project" value="TreeGrafter"/>
</dbReference>
<feature type="repeat" description="HEAT" evidence="3">
    <location>
        <begin position="328"/>
        <end position="366"/>
    </location>
</feature>
<dbReference type="InterPro" id="IPR016024">
    <property type="entry name" value="ARM-type_fold"/>
</dbReference>
<feature type="repeat" description="HEAT" evidence="3">
    <location>
        <begin position="250"/>
        <end position="288"/>
    </location>
</feature>
<dbReference type="Pfam" id="PF02985">
    <property type="entry name" value="HEAT"/>
    <property type="match status" value="1"/>
</dbReference>
<feature type="repeat" description="HEAT" evidence="3">
    <location>
        <begin position="367"/>
        <end position="405"/>
    </location>
</feature>
<dbReference type="AlphaFoldDB" id="A0AAW2Z1Z4"/>
<evidence type="ECO:0000256" key="2">
    <source>
        <dbReference type="ARBA" id="ARBA00038332"/>
    </source>
</evidence>
<feature type="repeat" description="HEAT" evidence="3">
    <location>
        <begin position="406"/>
        <end position="444"/>
    </location>
</feature>
<sequence>MSSKGSEEENEETLYPIAILIDELKNEDLQLRLNSIKRLSTISSALGPDRTRTELIPFLNESCIDDEDEVLLALAEELGNFVSAVGGAEKASCLLAPLETLCNVEEATVRDKAVKSLNKIATEMKAIQQTDQHFLPLVRRLSSGDWFTSRSSSCGLFAVVYPLCNNEIKAELRQTYGKLCTDSTPMVRRSAATHLGEFASKVEKEHVTTELINMFQHIRDDEQDSVRLLAIQNCVAFANILSAKESLQYVFPCIKSCSTDKSWRVRYMVAEHFRALCESMGPEVVRNELVGIYVKLTQDTEAEVRTAAGVKIAEVCSLIPKELLIKDVLAPIETLVYDKSEHVRAALASDIMGLAPALGKDDTIKYLVPLFLQLLKDEYPEVRLNIISKLDVVNQVIGVDLLAQSLLPAIVELAEDKQWRVRLAIIEYIPLLASQLGVRFFDDKLSNLCMTWLADSVFSIREAATNNLKKLTEIFGVDWARNNLLPRVMAMSNNSNYLYRMTTLFAISVLASVLNGELIAEKMLGVALNMSKDPVPNIRFNVAKTLQIIIPRVEPRIVQDQIRPCLTVLSQDDDPDVKYFAAQALHHVI</sequence>
<evidence type="ECO:0000259" key="4">
    <source>
        <dbReference type="Pfam" id="PF22646"/>
    </source>
</evidence>
<dbReference type="GO" id="GO:0019888">
    <property type="term" value="F:protein phosphatase regulator activity"/>
    <property type="evidence" value="ECO:0007669"/>
    <property type="project" value="TreeGrafter"/>
</dbReference>
<feature type="repeat" description="HEAT" evidence="3">
    <location>
        <begin position="484"/>
        <end position="522"/>
    </location>
</feature>
<feature type="repeat" description="HEAT" evidence="3">
    <location>
        <begin position="172"/>
        <end position="210"/>
    </location>
</feature>
<feature type="domain" description="Phosphatase PP2A regulatory subunit A/Splicing factor 3B subunit 1-like HEAT repeat" evidence="4">
    <location>
        <begin position="282"/>
        <end position="359"/>
    </location>
</feature>
<keyword evidence="1" id="KW-0677">Repeat</keyword>
<dbReference type="InterPro" id="IPR051023">
    <property type="entry name" value="PP2A_Regulatory_Subunit_A"/>
</dbReference>
<reference evidence="5 6" key="1">
    <citation type="submission" date="2024-03" db="EMBL/GenBank/DDBJ databases">
        <title>The Acrasis kona genome and developmental transcriptomes reveal deep origins of eukaryotic multicellular pathways.</title>
        <authorList>
            <person name="Sheikh S."/>
            <person name="Fu C.-J."/>
            <person name="Brown M.W."/>
            <person name="Baldauf S.L."/>
        </authorList>
    </citation>
    <scope>NUCLEOTIDE SEQUENCE [LARGE SCALE GENOMIC DNA]</scope>
    <source>
        <strain evidence="5 6">ATCC MYA-3509</strain>
    </source>
</reference>
<comment type="caution">
    <text evidence="5">The sequence shown here is derived from an EMBL/GenBank/DDBJ whole genome shotgun (WGS) entry which is preliminary data.</text>
</comment>
<dbReference type="Gene3D" id="1.25.10.10">
    <property type="entry name" value="Leucine-rich Repeat Variant"/>
    <property type="match status" value="1"/>
</dbReference>
<dbReference type="PANTHER" id="PTHR10648">
    <property type="entry name" value="SERINE/THREONINE-PROTEIN PHOSPHATASE PP2A 65 KDA REGULATORY SUBUNIT"/>
    <property type="match status" value="1"/>
</dbReference>
<keyword evidence="6" id="KW-1185">Reference proteome</keyword>